<dbReference type="EMBL" id="CACVKT020003474">
    <property type="protein sequence ID" value="CAC5384011.1"/>
    <property type="molecule type" value="Genomic_DNA"/>
</dbReference>
<organism evidence="1 2">
    <name type="scientific">Mytilus coruscus</name>
    <name type="common">Sea mussel</name>
    <dbReference type="NCBI Taxonomy" id="42192"/>
    <lineage>
        <taxon>Eukaryota</taxon>
        <taxon>Metazoa</taxon>
        <taxon>Spiralia</taxon>
        <taxon>Lophotrochozoa</taxon>
        <taxon>Mollusca</taxon>
        <taxon>Bivalvia</taxon>
        <taxon>Autobranchia</taxon>
        <taxon>Pteriomorphia</taxon>
        <taxon>Mytilida</taxon>
        <taxon>Mytiloidea</taxon>
        <taxon>Mytilidae</taxon>
        <taxon>Mytilinae</taxon>
        <taxon>Mytilus</taxon>
    </lineage>
</organism>
<dbReference type="AlphaFoldDB" id="A0A6J8BKU8"/>
<name>A0A6J8BKU8_MYTCO</name>
<accession>A0A6J8BKU8</accession>
<keyword evidence="2" id="KW-1185">Reference proteome</keyword>
<evidence type="ECO:0000313" key="1">
    <source>
        <dbReference type="EMBL" id="CAC5384011.1"/>
    </source>
</evidence>
<evidence type="ECO:0000313" key="2">
    <source>
        <dbReference type="Proteomes" id="UP000507470"/>
    </source>
</evidence>
<protein>
    <submittedName>
        <fullName evidence="1">Uncharacterized protein</fullName>
    </submittedName>
</protein>
<dbReference type="Proteomes" id="UP000507470">
    <property type="component" value="Unassembled WGS sequence"/>
</dbReference>
<proteinExistence type="predicted"/>
<gene>
    <name evidence="1" type="ORF">MCOR_19697</name>
</gene>
<reference evidence="1 2" key="1">
    <citation type="submission" date="2020-06" db="EMBL/GenBank/DDBJ databases">
        <authorList>
            <person name="Li R."/>
            <person name="Bekaert M."/>
        </authorList>
    </citation>
    <scope>NUCLEOTIDE SEQUENCE [LARGE SCALE GENOMIC DNA]</scope>
    <source>
        <strain evidence="2">wild</strain>
    </source>
</reference>
<sequence>MENITSMQNTFDSRLQTREAEITRLHTKKTILTHNYSLLLNENIAIKIDSHKLNQEVESLKQIKNLDVANGLQETKNSINMLKVTSQARSEDFRALYNLTKLNSKDIGHAKQQLTDIYNGLITDSKIKDLNDKMSGLDISQNVTDKLINTTVQTLTTKVANILSSNQGGYFIRKNGQEMARSWSYYSDSDHTARFSTPISAFMQLSVYDVITIHHASTAFASCLTIVTL</sequence>